<evidence type="ECO:0000313" key="2">
    <source>
        <dbReference type="EMBL" id="CAD1830037.1"/>
    </source>
</evidence>
<dbReference type="PANTHER" id="PTHR46148">
    <property type="entry name" value="CHROMO DOMAIN-CONTAINING PROTEIN"/>
    <property type="match status" value="1"/>
</dbReference>
<dbReference type="InterPro" id="IPR012337">
    <property type="entry name" value="RNaseH-like_sf"/>
</dbReference>
<dbReference type="SUPFAM" id="SSF50494">
    <property type="entry name" value="Trypsin-like serine proteases"/>
    <property type="match status" value="1"/>
</dbReference>
<name>A0A6V7PGU3_ANACO</name>
<dbReference type="EMBL" id="LR862130">
    <property type="protein sequence ID" value="CAD1830037.1"/>
    <property type="molecule type" value="Genomic_DNA"/>
</dbReference>
<dbReference type="InterPro" id="IPR056924">
    <property type="entry name" value="SH3_Tf2-1"/>
</dbReference>
<proteinExistence type="predicted"/>
<sequence length="449" mass="51692">MERYNGEIIFFASGTIIECNSGGSNDLFDVIILTTASLLRSDVENKIIENMQIIIYLWDGKSYKAEVVGCDLYFNIATVWIHSEDALRTAVLRKVDDSISISPIAYDSRETMGPILRRHSKKFCLVPGDKVVAVGRHHEEPHNLMVAPALFSLELEGCLLIWTGRECCRPWLGIDVTNLYSGKVELHFNTAFHPQTDGQSERTIQTLEDMLRACVLDFGGGWYQHLRLVEFAYNNSYQASIQMAPFEALYGRKCRSPLFWSDVGERRTLGPEILLEAEEKVRVVRRHLLTSQSRQRSYADTRRRDLEFQVGDHVFLKVSPSRGIRRFGVRGKLSPRFVGPFEILERIGPVAYRIALPPRLAGIHDVFHVSALRRYVFDPSHVIDFTPLEIGEDLRYEERPLRILARETKELRNRVIPYVKVQWSNHEEREATSEPETVMREAYPYLFDA</sequence>
<dbReference type="SUPFAM" id="SSF53098">
    <property type="entry name" value="Ribonuclease H-like"/>
    <property type="match status" value="1"/>
</dbReference>
<dbReference type="PANTHER" id="PTHR46148:SF60">
    <property type="entry name" value="CHROMO DOMAIN-CONTAINING PROTEIN"/>
    <property type="match status" value="1"/>
</dbReference>
<feature type="domain" description="Tf2-1-like SH3-like" evidence="1">
    <location>
        <begin position="311"/>
        <end position="376"/>
    </location>
</feature>
<reference evidence="2" key="1">
    <citation type="submission" date="2020-07" db="EMBL/GenBank/DDBJ databases">
        <authorList>
            <person name="Lin J."/>
        </authorList>
    </citation>
    <scope>NUCLEOTIDE SEQUENCE</scope>
</reference>
<dbReference type="Pfam" id="PF24626">
    <property type="entry name" value="SH3_Tf2-1"/>
    <property type="match status" value="1"/>
</dbReference>
<dbReference type="InterPro" id="IPR009003">
    <property type="entry name" value="Peptidase_S1_PA"/>
</dbReference>
<dbReference type="AlphaFoldDB" id="A0A6V7PGU3"/>
<dbReference type="InterPro" id="IPR036397">
    <property type="entry name" value="RNaseH_sf"/>
</dbReference>
<gene>
    <name evidence="2" type="ORF">CB5_LOCUS13248</name>
</gene>
<dbReference type="Gene3D" id="3.30.420.10">
    <property type="entry name" value="Ribonuclease H-like superfamily/Ribonuclease H"/>
    <property type="match status" value="1"/>
</dbReference>
<protein>
    <recommendedName>
        <fullName evidence="1">Tf2-1-like SH3-like domain-containing protein</fullName>
    </recommendedName>
</protein>
<organism evidence="2">
    <name type="scientific">Ananas comosus var. bracteatus</name>
    <name type="common">red pineapple</name>
    <dbReference type="NCBI Taxonomy" id="296719"/>
    <lineage>
        <taxon>Eukaryota</taxon>
        <taxon>Viridiplantae</taxon>
        <taxon>Streptophyta</taxon>
        <taxon>Embryophyta</taxon>
        <taxon>Tracheophyta</taxon>
        <taxon>Spermatophyta</taxon>
        <taxon>Magnoliopsida</taxon>
        <taxon>Liliopsida</taxon>
        <taxon>Poales</taxon>
        <taxon>Bromeliaceae</taxon>
        <taxon>Bromelioideae</taxon>
        <taxon>Ananas</taxon>
    </lineage>
</organism>
<accession>A0A6V7PGU3</accession>
<evidence type="ECO:0000259" key="1">
    <source>
        <dbReference type="Pfam" id="PF24626"/>
    </source>
</evidence>
<dbReference type="GO" id="GO:0003676">
    <property type="term" value="F:nucleic acid binding"/>
    <property type="evidence" value="ECO:0007669"/>
    <property type="project" value="InterPro"/>
</dbReference>